<accession>A0AAD9MNE5</accession>
<dbReference type="SUPFAM" id="SSF51101">
    <property type="entry name" value="Mannose-binding lectins"/>
    <property type="match status" value="1"/>
</dbReference>
<comment type="caution">
    <text evidence="2">The sequence shown here is derived from an EMBL/GenBank/DDBJ whole genome shotgun (WGS) entry which is preliminary data.</text>
</comment>
<evidence type="ECO:0000259" key="1">
    <source>
        <dbReference type="Pfam" id="PF01419"/>
    </source>
</evidence>
<organism evidence="2 3">
    <name type="scientific">Paralvinella palmiformis</name>
    <dbReference type="NCBI Taxonomy" id="53620"/>
    <lineage>
        <taxon>Eukaryota</taxon>
        <taxon>Metazoa</taxon>
        <taxon>Spiralia</taxon>
        <taxon>Lophotrochozoa</taxon>
        <taxon>Annelida</taxon>
        <taxon>Polychaeta</taxon>
        <taxon>Sedentaria</taxon>
        <taxon>Canalipalpata</taxon>
        <taxon>Terebellida</taxon>
        <taxon>Terebelliformia</taxon>
        <taxon>Alvinellidae</taxon>
        <taxon>Paralvinella</taxon>
    </lineage>
</organism>
<dbReference type="InterPro" id="IPR001229">
    <property type="entry name" value="Jacalin-like_lectin_dom"/>
</dbReference>
<dbReference type="Gene3D" id="2.100.10.30">
    <property type="entry name" value="Jacalin-like lectin domain"/>
    <property type="match status" value="1"/>
</dbReference>
<evidence type="ECO:0000313" key="2">
    <source>
        <dbReference type="EMBL" id="KAK2139765.1"/>
    </source>
</evidence>
<dbReference type="EMBL" id="JAODUP010001624">
    <property type="protein sequence ID" value="KAK2139765.1"/>
    <property type="molecule type" value="Genomic_DNA"/>
</dbReference>
<proteinExistence type="predicted"/>
<dbReference type="Pfam" id="PF01419">
    <property type="entry name" value="Jacalin"/>
    <property type="match status" value="1"/>
</dbReference>
<sequence length="261" mass="29659">MVPSNAVNSHFTAVIQDESYNTCAVFSPLFGASWYTDFIIPLYYINKTEIVTVELFGENIGCSSDDDAKFYLFPISTWNESTDLLGRRETCKFHESSIDVGTGQQKCAYRCQYSYNSKALRIIKIPYNETQSEWKLCEVTNLFYGKFLAHANNQYYASTKFNVSYGDTNCTFGNLNRTGIKTYVELDADELITEVTFYQDENKVNSNYTGFVGLEIKTNYGNVYEAGKTAVKHIFRGQGLLYFHGRTGWCMDAVGVQFGKC</sequence>
<keyword evidence="3" id="KW-1185">Reference proteome</keyword>
<evidence type="ECO:0000313" key="3">
    <source>
        <dbReference type="Proteomes" id="UP001208570"/>
    </source>
</evidence>
<dbReference type="InterPro" id="IPR036404">
    <property type="entry name" value="Jacalin-like_lectin_dom_sf"/>
</dbReference>
<dbReference type="AlphaFoldDB" id="A0AAD9MNE5"/>
<name>A0AAD9MNE5_9ANNE</name>
<protein>
    <recommendedName>
        <fullName evidence="1">Jacalin-type lectin domain-containing protein</fullName>
    </recommendedName>
</protein>
<gene>
    <name evidence="2" type="ORF">LSH36_1621g00000</name>
</gene>
<reference evidence="2" key="1">
    <citation type="journal article" date="2023" name="Mol. Biol. Evol.">
        <title>Third-Generation Sequencing Reveals the Adaptive Role of the Epigenome in Three Deep-Sea Polychaetes.</title>
        <authorList>
            <person name="Perez M."/>
            <person name="Aroh O."/>
            <person name="Sun Y."/>
            <person name="Lan Y."/>
            <person name="Juniper S.K."/>
            <person name="Young C.R."/>
            <person name="Angers B."/>
            <person name="Qian P.Y."/>
        </authorList>
    </citation>
    <scope>NUCLEOTIDE SEQUENCE</scope>
    <source>
        <strain evidence="2">P08H-3</strain>
    </source>
</reference>
<dbReference type="Proteomes" id="UP001208570">
    <property type="component" value="Unassembled WGS sequence"/>
</dbReference>
<feature type="domain" description="Jacalin-type lectin" evidence="1">
    <location>
        <begin position="159"/>
        <end position="256"/>
    </location>
</feature>